<dbReference type="Gene3D" id="3.30.2350.10">
    <property type="entry name" value="Pseudouridine synthase"/>
    <property type="match status" value="1"/>
</dbReference>
<dbReference type="GO" id="GO:0140098">
    <property type="term" value="F:catalytic activity, acting on RNA"/>
    <property type="evidence" value="ECO:0007669"/>
    <property type="project" value="UniProtKB-ARBA"/>
</dbReference>
<proteinExistence type="inferred from homology"/>
<dbReference type="SUPFAM" id="SSF55120">
    <property type="entry name" value="Pseudouridine synthase"/>
    <property type="match status" value="1"/>
</dbReference>
<dbReference type="PROSITE" id="PS01129">
    <property type="entry name" value="PSI_RLU"/>
    <property type="match status" value="1"/>
</dbReference>
<dbReference type="GO" id="GO:0009982">
    <property type="term" value="F:pseudouridine synthase activity"/>
    <property type="evidence" value="ECO:0007669"/>
    <property type="project" value="InterPro"/>
</dbReference>
<evidence type="ECO:0000259" key="5">
    <source>
        <dbReference type="Pfam" id="PF00849"/>
    </source>
</evidence>
<dbReference type="Proteomes" id="UP000198635">
    <property type="component" value="Unassembled WGS sequence"/>
</dbReference>
<dbReference type="OrthoDB" id="128480at2"/>
<dbReference type="InterPro" id="IPR006224">
    <property type="entry name" value="PsdUridine_synth_RluA-like_CS"/>
</dbReference>
<comment type="function">
    <text evidence="4">Responsible for synthesis of pseudouridine from uracil.</text>
</comment>
<dbReference type="CDD" id="cd02869">
    <property type="entry name" value="PseudoU_synth_RluA_like"/>
    <property type="match status" value="1"/>
</dbReference>
<dbReference type="GO" id="GO:0003723">
    <property type="term" value="F:RNA binding"/>
    <property type="evidence" value="ECO:0007669"/>
    <property type="project" value="InterPro"/>
</dbReference>
<dbReference type="STRING" id="52560.SAMN04488082_10713"/>
<dbReference type="InterPro" id="IPR006145">
    <property type="entry name" value="PsdUridine_synth_RsuA/RluA"/>
</dbReference>
<evidence type="ECO:0000256" key="3">
    <source>
        <dbReference type="PIRSR" id="PIRSR606225-1"/>
    </source>
</evidence>
<evidence type="ECO:0000256" key="2">
    <source>
        <dbReference type="ARBA" id="ARBA00023235"/>
    </source>
</evidence>
<dbReference type="EMBL" id="FORX01000007">
    <property type="protein sequence ID" value="SFJ77693.1"/>
    <property type="molecule type" value="Genomic_DNA"/>
</dbReference>
<sequence length="235" mass="25973">MSGQARSGSRHLPPGLHIIHEDRDIIVVDKPAGMLTMATEAEKTRTAYYALTDYVRKGNAKSRYRIFIVHRLDRETSGILLFAKTEAAKRTLQDQWGDTTKIYAAVVHGQMDKASGTVISHLVESGVHKVYSTRDARLGKLAQTAWTVVKEKGGYSLLRIELLTGRKHQIRVQMADLGHPVAGDRKYGGKGDNFSRLALHAASISFAHPFSGQRMTLEAPMPTIFAQLVGRAQLP</sequence>
<accession>A0A1I3U4L7</accession>
<comment type="catalytic activity">
    <reaction evidence="4">
        <text>a uridine in RNA = a pseudouridine in RNA</text>
        <dbReference type="Rhea" id="RHEA:48348"/>
        <dbReference type="Rhea" id="RHEA-COMP:12068"/>
        <dbReference type="Rhea" id="RHEA-COMP:12069"/>
        <dbReference type="ChEBI" id="CHEBI:65314"/>
        <dbReference type="ChEBI" id="CHEBI:65315"/>
    </reaction>
</comment>
<dbReference type="Pfam" id="PF00849">
    <property type="entry name" value="PseudoU_synth_2"/>
    <property type="match status" value="1"/>
</dbReference>
<evidence type="ECO:0000256" key="4">
    <source>
        <dbReference type="RuleBase" id="RU362028"/>
    </source>
</evidence>
<dbReference type="RefSeq" id="WP_092374130.1">
    <property type="nucleotide sequence ID" value="NZ_FORX01000007.1"/>
</dbReference>
<dbReference type="GO" id="GO:0000455">
    <property type="term" value="P:enzyme-directed rRNA pseudouridine synthesis"/>
    <property type="evidence" value="ECO:0007669"/>
    <property type="project" value="TreeGrafter"/>
</dbReference>
<comment type="similarity">
    <text evidence="1 4">Belongs to the pseudouridine synthase RluA family.</text>
</comment>
<keyword evidence="7" id="KW-1185">Reference proteome</keyword>
<dbReference type="PANTHER" id="PTHR21600:SF44">
    <property type="entry name" value="RIBOSOMAL LARGE SUBUNIT PSEUDOURIDINE SYNTHASE D"/>
    <property type="match status" value="1"/>
</dbReference>
<dbReference type="AlphaFoldDB" id="A0A1I3U4L7"/>
<dbReference type="PANTHER" id="PTHR21600">
    <property type="entry name" value="MITOCHONDRIAL RNA PSEUDOURIDINE SYNTHASE"/>
    <property type="match status" value="1"/>
</dbReference>
<dbReference type="InterPro" id="IPR050188">
    <property type="entry name" value="RluA_PseudoU_synthase"/>
</dbReference>
<dbReference type="NCBIfam" id="TIGR00005">
    <property type="entry name" value="rluA_subfam"/>
    <property type="match status" value="1"/>
</dbReference>
<dbReference type="InterPro" id="IPR020103">
    <property type="entry name" value="PsdUridine_synth_cat_dom_sf"/>
</dbReference>
<evidence type="ECO:0000313" key="6">
    <source>
        <dbReference type="EMBL" id="SFJ77693.1"/>
    </source>
</evidence>
<dbReference type="EC" id="5.4.99.-" evidence="4"/>
<feature type="active site" evidence="3">
    <location>
        <position position="73"/>
    </location>
</feature>
<organism evidence="6 7">
    <name type="scientific">Desulfomicrobium apsheronum</name>
    <dbReference type="NCBI Taxonomy" id="52560"/>
    <lineage>
        <taxon>Bacteria</taxon>
        <taxon>Pseudomonadati</taxon>
        <taxon>Thermodesulfobacteriota</taxon>
        <taxon>Desulfovibrionia</taxon>
        <taxon>Desulfovibrionales</taxon>
        <taxon>Desulfomicrobiaceae</taxon>
        <taxon>Desulfomicrobium</taxon>
    </lineage>
</organism>
<keyword evidence="2 4" id="KW-0413">Isomerase</keyword>
<name>A0A1I3U4L7_9BACT</name>
<evidence type="ECO:0000313" key="7">
    <source>
        <dbReference type="Proteomes" id="UP000198635"/>
    </source>
</evidence>
<evidence type="ECO:0000256" key="1">
    <source>
        <dbReference type="ARBA" id="ARBA00010876"/>
    </source>
</evidence>
<feature type="domain" description="Pseudouridine synthase RsuA/RluA-like" evidence="5">
    <location>
        <begin position="24"/>
        <end position="175"/>
    </location>
</feature>
<gene>
    <name evidence="6" type="ORF">SAMN04488082_10713</name>
</gene>
<dbReference type="InterPro" id="IPR006225">
    <property type="entry name" value="PsdUridine_synth_RluC/D"/>
</dbReference>
<reference evidence="7" key="1">
    <citation type="submission" date="2016-10" db="EMBL/GenBank/DDBJ databases">
        <authorList>
            <person name="Varghese N."/>
            <person name="Submissions S."/>
        </authorList>
    </citation>
    <scope>NUCLEOTIDE SEQUENCE [LARGE SCALE GENOMIC DNA]</scope>
    <source>
        <strain evidence="7">DSM 5918</strain>
    </source>
</reference>
<protein>
    <recommendedName>
        <fullName evidence="4">Pseudouridine synthase</fullName>
        <ecNumber evidence="4">5.4.99.-</ecNumber>
    </recommendedName>
</protein>